<gene>
    <name evidence="1" type="ORF">TIFTF001_053401</name>
    <name evidence="2" type="ORF">TIFTF001_053402</name>
    <name evidence="3" type="ORF">TIFTF001_053405</name>
    <name evidence="4" type="ORF">TIFTF001_053406</name>
</gene>
<evidence type="ECO:0000313" key="1">
    <source>
        <dbReference type="EMBL" id="GMN71445.1"/>
    </source>
</evidence>
<evidence type="ECO:0000313" key="5">
    <source>
        <dbReference type="Proteomes" id="UP001187192"/>
    </source>
</evidence>
<dbReference type="AlphaFoldDB" id="A0AA88EHJ9"/>
<dbReference type="Proteomes" id="UP001187192">
    <property type="component" value="Unassembled WGS sequence"/>
</dbReference>
<reference evidence="3" key="1">
    <citation type="submission" date="2023-07" db="EMBL/GenBank/DDBJ databases">
        <title>draft genome sequence of fig (Ficus carica).</title>
        <authorList>
            <person name="Takahashi T."/>
            <person name="Nishimura K."/>
        </authorList>
    </citation>
    <scope>NUCLEOTIDE SEQUENCE</scope>
</reference>
<proteinExistence type="predicted"/>
<organism evidence="3 5">
    <name type="scientific">Ficus carica</name>
    <name type="common">Common fig</name>
    <dbReference type="NCBI Taxonomy" id="3494"/>
    <lineage>
        <taxon>Eukaryota</taxon>
        <taxon>Viridiplantae</taxon>
        <taxon>Streptophyta</taxon>
        <taxon>Embryophyta</taxon>
        <taxon>Tracheophyta</taxon>
        <taxon>Spermatophyta</taxon>
        <taxon>Magnoliopsida</taxon>
        <taxon>eudicotyledons</taxon>
        <taxon>Gunneridae</taxon>
        <taxon>Pentapetalae</taxon>
        <taxon>rosids</taxon>
        <taxon>fabids</taxon>
        <taxon>Rosales</taxon>
        <taxon>Moraceae</taxon>
        <taxon>Ficeae</taxon>
        <taxon>Ficus</taxon>
    </lineage>
</organism>
<sequence length="99" mass="11374">MGGELEGKLIRERMRELKEKASLALSEQGSSTKSLAEFVKLMELQVMIDVWMVKVATTDKKWRDNYNGNPRSNIVVNGIANCMMKEKISFYMGPDWLEE</sequence>
<evidence type="ECO:0000313" key="2">
    <source>
        <dbReference type="EMBL" id="GMN71448.1"/>
    </source>
</evidence>
<name>A0AA88EHJ9_FICCA</name>
<comment type="caution">
    <text evidence="3">The sequence shown here is derived from an EMBL/GenBank/DDBJ whole genome shotgun (WGS) entry which is preliminary data.</text>
</comment>
<protein>
    <submittedName>
        <fullName evidence="3">Uncharacterized protein</fullName>
    </submittedName>
</protein>
<dbReference type="EMBL" id="BTGU01012656">
    <property type="protein sequence ID" value="GMN71445.1"/>
    <property type="molecule type" value="Genomic_DNA"/>
</dbReference>
<dbReference type="EMBL" id="BTGU01012661">
    <property type="protein sequence ID" value="GMN71461.1"/>
    <property type="molecule type" value="Genomic_DNA"/>
</dbReference>
<dbReference type="EMBL" id="BTGU01012657">
    <property type="protein sequence ID" value="GMN71448.1"/>
    <property type="molecule type" value="Genomic_DNA"/>
</dbReference>
<dbReference type="EMBL" id="BTGU01012662">
    <property type="protein sequence ID" value="GMN71466.1"/>
    <property type="molecule type" value="Genomic_DNA"/>
</dbReference>
<keyword evidence="5" id="KW-1185">Reference proteome</keyword>
<evidence type="ECO:0000313" key="3">
    <source>
        <dbReference type="EMBL" id="GMN71461.1"/>
    </source>
</evidence>
<accession>A0AA88EHJ9</accession>
<evidence type="ECO:0000313" key="4">
    <source>
        <dbReference type="EMBL" id="GMN71466.1"/>
    </source>
</evidence>